<dbReference type="HOGENOM" id="CLU_922416_0_0_1"/>
<dbReference type="EMBL" id="GL348717">
    <property type="protein sequence ID" value="EFH52093.1"/>
    <property type="molecule type" value="Genomic_DNA"/>
</dbReference>
<reference evidence="3" key="1">
    <citation type="journal article" date="2011" name="Nat. Genet.">
        <title>The Arabidopsis lyrata genome sequence and the basis of rapid genome size change.</title>
        <authorList>
            <person name="Hu T.T."/>
            <person name="Pattyn P."/>
            <person name="Bakker E.G."/>
            <person name="Cao J."/>
            <person name="Cheng J.-F."/>
            <person name="Clark R.M."/>
            <person name="Fahlgren N."/>
            <person name="Fawcett J.A."/>
            <person name="Grimwood J."/>
            <person name="Gundlach H."/>
            <person name="Haberer G."/>
            <person name="Hollister J.D."/>
            <person name="Ossowski S."/>
            <person name="Ottilar R.P."/>
            <person name="Salamov A.A."/>
            <person name="Schneeberger K."/>
            <person name="Spannagl M."/>
            <person name="Wang X."/>
            <person name="Yang L."/>
            <person name="Nasrallah M.E."/>
            <person name="Bergelson J."/>
            <person name="Carrington J.C."/>
            <person name="Gaut B.S."/>
            <person name="Schmutz J."/>
            <person name="Mayer K.F.X."/>
            <person name="Van de Peer Y."/>
            <person name="Grigoriev I.V."/>
            <person name="Nordborg M."/>
            <person name="Weigel D."/>
            <person name="Guo Y.-L."/>
        </authorList>
    </citation>
    <scope>NUCLEOTIDE SEQUENCE [LARGE SCALE GENOMIC DNA]</scope>
    <source>
        <strain evidence="3">cv. MN47</strain>
    </source>
</reference>
<accession>D7LNC5</accession>
<organism evidence="3">
    <name type="scientific">Arabidopsis lyrata subsp. lyrata</name>
    <name type="common">Lyre-leaved rock-cress</name>
    <dbReference type="NCBI Taxonomy" id="81972"/>
    <lineage>
        <taxon>Eukaryota</taxon>
        <taxon>Viridiplantae</taxon>
        <taxon>Streptophyta</taxon>
        <taxon>Embryophyta</taxon>
        <taxon>Tracheophyta</taxon>
        <taxon>Spermatophyta</taxon>
        <taxon>Magnoliopsida</taxon>
        <taxon>eudicotyledons</taxon>
        <taxon>Gunneridae</taxon>
        <taxon>Pentapetalae</taxon>
        <taxon>rosids</taxon>
        <taxon>malvids</taxon>
        <taxon>Brassicales</taxon>
        <taxon>Brassicaceae</taxon>
        <taxon>Camelineae</taxon>
        <taxon>Arabidopsis</taxon>
    </lineage>
</organism>
<dbReference type="Proteomes" id="UP000008694">
    <property type="component" value="Unassembled WGS sequence"/>
</dbReference>
<evidence type="ECO:0000259" key="1">
    <source>
        <dbReference type="Pfam" id="PF09331"/>
    </source>
</evidence>
<protein>
    <submittedName>
        <fullName evidence="2">Predicted protein</fullName>
    </submittedName>
</protein>
<feature type="domain" description="DUF1985" evidence="1">
    <location>
        <begin position="241"/>
        <end position="290"/>
    </location>
</feature>
<dbReference type="Pfam" id="PF09331">
    <property type="entry name" value="DUF1985"/>
    <property type="match status" value="1"/>
</dbReference>
<dbReference type="Gramene" id="Al_scaffold_0005_1543">
    <property type="protein sequence ID" value="Al_scaffold_0005_1543"/>
    <property type="gene ID" value="Al_scaffold_0005_1543"/>
</dbReference>
<gene>
    <name evidence="2" type="ORF">ARALYDRAFT_665508</name>
</gene>
<dbReference type="PANTHER" id="PTHR48449:SF1">
    <property type="entry name" value="DUF1985 DOMAIN-CONTAINING PROTEIN"/>
    <property type="match status" value="1"/>
</dbReference>
<name>D7LNC5_ARALL</name>
<evidence type="ECO:0000313" key="3">
    <source>
        <dbReference type="Proteomes" id="UP000008694"/>
    </source>
</evidence>
<dbReference type="AlphaFoldDB" id="D7LNC5"/>
<proteinExistence type="predicted"/>
<keyword evidence="3" id="KW-1185">Reference proteome</keyword>
<dbReference type="PANTHER" id="PTHR48449">
    <property type="entry name" value="DUF1985 DOMAIN-CONTAINING PROTEIN"/>
    <property type="match status" value="1"/>
</dbReference>
<dbReference type="InterPro" id="IPR015410">
    <property type="entry name" value="DUF1985"/>
</dbReference>
<evidence type="ECO:0000313" key="2">
    <source>
        <dbReference type="EMBL" id="EFH52093.1"/>
    </source>
</evidence>
<sequence>MCATAEEGGEEGGEEGLSKHAKPVLLGPLYIGKYRDTMKRYRISKSRNKTILQKKAKIESWRTFKIVKLACQTRAFLLFCGDTNELDLGFRVLCLSSPSSILSGNPSNLSFNPPLLQTTSCVSGHINGGEAAGCRPFLLHHGFSYLAIDHRLLSTYSVLPVSGMASSSTIFKYPRRIYDEGKSILQHHSMNHNCYLSKIGLIREGLGVDVWDKLKESSLGVFIKLAEAEYTWAAKKVHFILTNQLRVNNLHEIWSLIDGRPIRFSLNEFAHITGLNCGVIEPSEICQADHSELWEAMKSYKK</sequence>